<evidence type="ECO:0000313" key="1">
    <source>
        <dbReference type="EMBL" id="KAB0667239.1"/>
    </source>
</evidence>
<protein>
    <submittedName>
        <fullName evidence="1">Uncharacterized protein</fullName>
    </submittedName>
</protein>
<comment type="caution">
    <text evidence="1">The sequence shown here is derived from an EMBL/GenBank/DDBJ whole genome shotgun (WGS) entry which is preliminary data.</text>
</comment>
<name>A0A7J4ZUX1_9BACT</name>
<reference evidence="1 2" key="1">
    <citation type="submission" date="2019-09" db="EMBL/GenBank/DDBJ databases">
        <title>Geobacter sp. Red96, a novel strain isolated from paddy soil.</title>
        <authorList>
            <person name="Xu Z."/>
            <person name="Masuda Y."/>
            <person name="Itoh H."/>
            <person name="Senoo K."/>
        </authorList>
    </citation>
    <scope>NUCLEOTIDE SEQUENCE [LARGE SCALE GENOMIC DNA]</scope>
    <source>
        <strain evidence="1 2">Red96</strain>
    </source>
</reference>
<dbReference type="RefSeq" id="WP_151126221.1">
    <property type="nucleotide sequence ID" value="NZ_VZQZ01000001.1"/>
</dbReference>
<organism evidence="1 2">
    <name type="scientific">Oryzomonas japonica</name>
    <dbReference type="NCBI Taxonomy" id="2603858"/>
    <lineage>
        <taxon>Bacteria</taxon>
        <taxon>Pseudomonadati</taxon>
        <taxon>Thermodesulfobacteriota</taxon>
        <taxon>Desulfuromonadia</taxon>
        <taxon>Geobacterales</taxon>
        <taxon>Geobacteraceae</taxon>
        <taxon>Oryzomonas</taxon>
    </lineage>
</organism>
<accession>A0A7J4ZUX1</accession>
<dbReference type="Proteomes" id="UP000420562">
    <property type="component" value="Unassembled WGS sequence"/>
</dbReference>
<dbReference type="EMBL" id="VZQZ01000001">
    <property type="protein sequence ID" value="KAB0667239.1"/>
    <property type="molecule type" value="Genomic_DNA"/>
</dbReference>
<dbReference type="AlphaFoldDB" id="A0A7J4ZUX1"/>
<keyword evidence="2" id="KW-1185">Reference proteome</keyword>
<proteinExistence type="predicted"/>
<evidence type="ECO:0000313" key="2">
    <source>
        <dbReference type="Proteomes" id="UP000420562"/>
    </source>
</evidence>
<sequence length="133" mass="15598">MLRLSIFLKSQRREIEKLKSTEIVCLSGFGQRLIVFWSGKGLQEEIDSGKYPTIQNFDSYHTADIAFLYRGKKQGRFLNRTKENLLELGKAWRERLNIEFPGVEVTIVVHFDQGLWFLDTYNHKIDIPDGIYL</sequence>
<gene>
    <name evidence="1" type="ORF">F6V25_00630</name>
</gene>